<sequence length="264" mass="30360">MQPLLCNIMVRGNTLGGGDMLSKEKINYESPIYLQLREVIRNKIEEGEFLPAMAIPSENDLAETYGINRMTVRSGIDALVNEGILKRVKGKGVYVVGKKVERDLETLEGFNQTMKKKNTKPRTKVITKILRPAGEKYSLVFEINPLDEVYYIKRMCYADEEPISLEEVLIPKYLIPNLEEIDLGVFSIYDIYGFYGIKISKAYQTLELTQLDQRDARMLGIDGNLSVMLFECTSYDESNRVIEFSRTYTRGDKCDFTVHFQREN</sequence>
<dbReference type="InterPro" id="IPR011663">
    <property type="entry name" value="UTRA"/>
</dbReference>
<reference evidence="5" key="1">
    <citation type="submission" date="2019-08" db="EMBL/GenBank/DDBJ databases">
        <authorList>
            <person name="Kucharzyk K."/>
            <person name="Murdoch R.W."/>
            <person name="Higgins S."/>
            <person name="Loffler F."/>
        </authorList>
    </citation>
    <scope>NUCLEOTIDE SEQUENCE</scope>
</reference>
<keyword evidence="2" id="KW-0238">DNA-binding</keyword>
<dbReference type="Gene3D" id="3.40.1410.10">
    <property type="entry name" value="Chorismate lyase-like"/>
    <property type="match status" value="1"/>
</dbReference>
<dbReference type="InterPro" id="IPR036390">
    <property type="entry name" value="WH_DNA-bd_sf"/>
</dbReference>
<accession>A0A645D013</accession>
<evidence type="ECO:0000313" key="5">
    <source>
        <dbReference type="EMBL" id="MPM82820.1"/>
    </source>
</evidence>
<dbReference type="SMART" id="SM00345">
    <property type="entry name" value="HTH_GNTR"/>
    <property type="match status" value="1"/>
</dbReference>
<name>A0A645D013_9ZZZZ</name>
<dbReference type="PANTHER" id="PTHR44846">
    <property type="entry name" value="MANNOSYL-D-GLYCERATE TRANSPORT/METABOLISM SYSTEM REPRESSOR MNGR-RELATED"/>
    <property type="match status" value="1"/>
</dbReference>
<feature type="domain" description="HTH gntR-type" evidence="4">
    <location>
        <begin position="30"/>
        <end position="98"/>
    </location>
</feature>
<dbReference type="InterPro" id="IPR028978">
    <property type="entry name" value="Chorismate_lyase_/UTRA_dom_sf"/>
</dbReference>
<gene>
    <name evidence="5" type="primary">yvoA_29</name>
    <name evidence="5" type="ORF">SDC9_129882</name>
</gene>
<dbReference type="PROSITE" id="PS50949">
    <property type="entry name" value="HTH_GNTR"/>
    <property type="match status" value="1"/>
</dbReference>
<evidence type="ECO:0000256" key="2">
    <source>
        <dbReference type="ARBA" id="ARBA00023125"/>
    </source>
</evidence>
<dbReference type="InterPro" id="IPR036388">
    <property type="entry name" value="WH-like_DNA-bd_sf"/>
</dbReference>
<keyword evidence="1" id="KW-0805">Transcription regulation</keyword>
<dbReference type="Pfam" id="PF00392">
    <property type="entry name" value="GntR"/>
    <property type="match status" value="1"/>
</dbReference>
<dbReference type="GO" id="GO:0045892">
    <property type="term" value="P:negative regulation of DNA-templated transcription"/>
    <property type="evidence" value="ECO:0007669"/>
    <property type="project" value="TreeGrafter"/>
</dbReference>
<dbReference type="InterPro" id="IPR000524">
    <property type="entry name" value="Tscrpt_reg_HTH_GntR"/>
</dbReference>
<dbReference type="SUPFAM" id="SSF46785">
    <property type="entry name" value="Winged helix' DNA-binding domain"/>
    <property type="match status" value="1"/>
</dbReference>
<evidence type="ECO:0000256" key="3">
    <source>
        <dbReference type="ARBA" id="ARBA00023163"/>
    </source>
</evidence>
<dbReference type="Pfam" id="PF07702">
    <property type="entry name" value="UTRA"/>
    <property type="match status" value="1"/>
</dbReference>
<dbReference type="SUPFAM" id="SSF64288">
    <property type="entry name" value="Chorismate lyase-like"/>
    <property type="match status" value="1"/>
</dbReference>
<evidence type="ECO:0000256" key="1">
    <source>
        <dbReference type="ARBA" id="ARBA00023015"/>
    </source>
</evidence>
<dbReference type="CDD" id="cd07377">
    <property type="entry name" value="WHTH_GntR"/>
    <property type="match status" value="1"/>
</dbReference>
<evidence type="ECO:0000259" key="4">
    <source>
        <dbReference type="PROSITE" id="PS50949"/>
    </source>
</evidence>
<dbReference type="EMBL" id="VSSQ01031785">
    <property type="protein sequence ID" value="MPM82820.1"/>
    <property type="molecule type" value="Genomic_DNA"/>
</dbReference>
<dbReference type="InterPro" id="IPR050679">
    <property type="entry name" value="Bact_HTH_transcr_reg"/>
</dbReference>
<dbReference type="Gene3D" id="1.10.10.10">
    <property type="entry name" value="Winged helix-like DNA-binding domain superfamily/Winged helix DNA-binding domain"/>
    <property type="match status" value="1"/>
</dbReference>
<comment type="caution">
    <text evidence="5">The sequence shown here is derived from an EMBL/GenBank/DDBJ whole genome shotgun (WGS) entry which is preliminary data.</text>
</comment>
<dbReference type="GO" id="GO:0003677">
    <property type="term" value="F:DNA binding"/>
    <property type="evidence" value="ECO:0007669"/>
    <property type="project" value="UniProtKB-KW"/>
</dbReference>
<proteinExistence type="predicted"/>
<dbReference type="PANTHER" id="PTHR44846:SF1">
    <property type="entry name" value="MANNOSYL-D-GLYCERATE TRANSPORT_METABOLISM SYSTEM REPRESSOR MNGR-RELATED"/>
    <property type="match status" value="1"/>
</dbReference>
<dbReference type="AlphaFoldDB" id="A0A645D013"/>
<dbReference type="SMART" id="SM00866">
    <property type="entry name" value="UTRA"/>
    <property type="match status" value="1"/>
</dbReference>
<organism evidence="5">
    <name type="scientific">bioreactor metagenome</name>
    <dbReference type="NCBI Taxonomy" id="1076179"/>
    <lineage>
        <taxon>unclassified sequences</taxon>
        <taxon>metagenomes</taxon>
        <taxon>ecological metagenomes</taxon>
    </lineage>
</organism>
<keyword evidence="3" id="KW-0804">Transcription</keyword>
<protein>
    <submittedName>
        <fullName evidence="5">HTH-type transcriptional repressor YvoA</fullName>
    </submittedName>
</protein>
<dbReference type="PRINTS" id="PR00035">
    <property type="entry name" value="HTHGNTR"/>
</dbReference>
<dbReference type="GO" id="GO:0003700">
    <property type="term" value="F:DNA-binding transcription factor activity"/>
    <property type="evidence" value="ECO:0007669"/>
    <property type="project" value="InterPro"/>
</dbReference>